<dbReference type="InterPro" id="IPR019315">
    <property type="entry name" value="MMTA2_N"/>
</dbReference>
<feature type="region of interest" description="Disordered" evidence="1">
    <location>
        <begin position="157"/>
        <end position="191"/>
    </location>
</feature>
<dbReference type="PANTHER" id="PTHR14580">
    <property type="entry name" value="MULTIPLE MYELOMA TUMOR-ASSOCIATED PROTEIN 2 FAMILY MEMBER"/>
    <property type="match status" value="1"/>
</dbReference>
<keyword evidence="3" id="KW-0808">Transferase</keyword>
<dbReference type="EMBL" id="GGLE01001233">
    <property type="protein sequence ID" value="MBY05359.1"/>
    <property type="molecule type" value="Transcribed_RNA"/>
</dbReference>
<dbReference type="InterPro" id="IPR039207">
    <property type="entry name" value="MMTAG2-like"/>
</dbReference>
<reference evidence="3" key="1">
    <citation type="submission" date="2018-03" db="EMBL/GenBank/DDBJ databases">
        <title>The relapsing fever spirochete Borrelia turicatae persists in the highly oxidative environment of its soft-bodied tick vector.</title>
        <authorList>
            <person name="Bourret T.J."/>
            <person name="Boyle W.K."/>
            <person name="Valenzuela J.G."/>
            <person name="Oliveira F."/>
            <person name="Lopez J.E."/>
        </authorList>
    </citation>
    <scope>NUCLEOTIDE SEQUENCE</scope>
    <source>
        <strain evidence="3">Kansas strain/isolate</strain>
        <tissue evidence="3">Salivary glands</tissue>
    </source>
</reference>
<dbReference type="Pfam" id="PF10159">
    <property type="entry name" value="MMtag"/>
    <property type="match status" value="1"/>
</dbReference>
<sequence>MYHPVRGGTRGGADQFNWDDVKEDKYRENYLGHSLKAPVGRWQKGKDLTWYAKEPGSGAGSKGEDKIAAARSAKAAQLQALKKAEEEAMLNALGFSSTKSTHHQLSKEEMNEALKRGESQRDEFDIERVAGVGTSRRHFSASSGGKVAKEGVSFVSLAERTDTSKRKHHQDRTESKTKKHKKKHKRSRSPS</sequence>
<dbReference type="GeneID" id="135366417"/>
<proteinExistence type="predicted"/>
<organism evidence="3">
    <name type="scientific">Ornithodoros turicata</name>
    <dbReference type="NCBI Taxonomy" id="34597"/>
    <lineage>
        <taxon>Eukaryota</taxon>
        <taxon>Metazoa</taxon>
        <taxon>Ecdysozoa</taxon>
        <taxon>Arthropoda</taxon>
        <taxon>Chelicerata</taxon>
        <taxon>Arachnida</taxon>
        <taxon>Acari</taxon>
        <taxon>Parasitiformes</taxon>
        <taxon>Ixodida</taxon>
        <taxon>Ixodoidea</taxon>
        <taxon>Argasidae</taxon>
        <taxon>Ornithodorinae</taxon>
        <taxon>Ornithodoros</taxon>
    </lineage>
</organism>
<evidence type="ECO:0000313" key="3">
    <source>
        <dbReference type="EMBL" id="MBY05359.1"/>
    </source>
</evidence>
<evidence type="ECO:0000256" key="1">
    <source>
        <dbReference type="SAM" id="MobiDB-lite"/>
    </source>
</evidence>
<feature type="region of interest" description="Disordered" evidence="1">
    <location>
        <begin position="95"/>
        <end position="122"/>
    </location>
</feature>
<dbReference type="GO" id="GO:0016301">
    <property type="term" value="F:kinase activity"/>
    <property type="evidence" value="ECO:0007669"/>
    <property type="project" value="UniProtKB-KW"/>
</dbReference>
<feature type="compositionally biased region" description="Basic and acidic residues" evidence="1">
    <location>
        <begin position="105"/>
        <end position="122"/>
    </location>
</feature>
<dbReference type="AlphaFoldDB" id="A0A2R5L799"/>
<dbReference type="KEGG" id="oti:135366417"/>
<protein>
    <submittedName>
        <fullName evidence="3">Putative kinase phosphorylation protein</fullName>
    </submittedName>
</protein>
<accession>A0A2R5L799</accession>
<name>A0A2R5L799_9ACAR</name>
<dbReference type="RefSeq" id="XP_064455174.1">
    <property type="nucleotide sequence ID" value="XM_064599104.1"/>
</dbReference>
<feature type="domain" description="Multiple myeloma tumor-associated protein 2-like N-terminal" evidence="2">
    <location>
        <begin position="8"/>
        <end position="94"/>
    </location>
</feature>
<dbReference type="PANTHER" id="PTHR14580:SF0">
    <property type="entry name" value="MULTIPLE MYELOMA TUMOR-ASSOCIATED PROTEIN 2"/>
    <property type="match status" value="1"/>
</dbReference>
<evidence type="ECO:0000259" key="2">
    <source>
        <dbReference type="Pfam" id="PF10159"/>
    </source>
</evidence>
<dbReference type="RefSeq" id="XP_064455173.1">
    <property type="nucleotide sequence ID" value="XM_064599103.1"/>
</dbReference>
<keyword evidence="3" id="KW-0418">Kinase</keyword>
<feature type="compositionally biased region" description="Basic residues" evidence="1">
    <location>
        <begin position="177"/>
        <end position="191"/>
    </location>
</feature>